<name>A0A7D6ZJ00_9NOCA</name>
<evidence type="ECO:0000313" key="2">
    <source>
        <dbReference type="EMBL" id="QLY32159.1"/>
    </source>
</evidence>
<evidence type="ECO:0000313" key="3">
    <source>
        <dbReference type="Proteomes" id="UP000515512"/>
    </source>
</evidence>
<keyword evidence="1" id="KW-0812">Transmembrane</keyword>
<protein>
    <submittedName>
        <fullName evidence="2">Uncharacterized protein</fullName>
    </submittedName>
</protein>
<keyword evidence="1" id="KW-0472">Membrane</keyword>
<dbReference type="Proteomes" id="UP000515512">
    <property type="component" value="Chromosome"/>
</dbReference>
<proteinExistence type="predicted"/>
<accession>A0A7D6ZJ00</accession>
<dbReference type="EMBL" id="CP059399">
    <property type="protein sequence ID" value="QLY32159.1"/>
    <property type="molecule type" value="Genomic_DNA"/>
</dbReference>
<organism evidence="2 3">
    <name type="scientific">Nocardia huaxiensis</name>
    <dbReference type="NCBI Taxonomy" id="2755382"/>
    <lineage>
        <taxon>Bacteria</taxon>
        <taxon>Bacillati</taxon>
        <taxon>Actinomycetota</taxon>
        <taxon>Actinomycetes</taxon>
        <taxon>Mycobacteriales</taxon>
        <taxon>Nocardiaceae</taxon>
        <taxon>Nocardia</taxon>
    </lineage>
</organism>
<keyword evidence="1" id="KW-1133">Transmembrane helix</keyword>
<dbReference type="RefSeq" id="WP_181583332.1">
    <property type="nucleotide sequence ID" value="NZ_CP059399.1"/>
</dbReference>
<evidence type="ECO:0000256" key="1">
    <source>
        <dbReference type="SAM" id="Phobius"/>
    </source>
</evidence>
<feature type="transmembrane region" description="Helical" evidence="1">
    <location>
        <begin position="12"/>
        <end position="33"/>
    </location>
</feature>
<dbReference type="AlphaFoldDB" id="A0A7D6ZJ00"/>
<sequence length="136" mass="15352">MKATGLGPVSRFLLSALAGCLATLLIGSVLYFVDDVTVKVIDHQRISRPAESTVTYDVNTVGIIEYRSGLFRRHVSYKVYVGCQPMDFGHLFEIDNGDVPPVISAAIWEPDGVRVRLDPLHELYFPIEKEHQFCWR</sequence>
<reference evidence="2 3" key="1">
    <citation type="submission" date="2020-07" db="EMBL/GenBank/DDBJ databases">
        <authorList>
            <person name="Zhuang K."/>
            <person name="Ran Y."/>
        </authorList>
    </citation>
    <scope>NUCLEOTIDE SEQUENCE [LARGE SCALE GENOMIC DNA]</scope>
    <source>
        <strain evidence="2 3">WCH-YHL-001</strain>
    </source>
</reference>
<gene>
    <name evidence="2" type="ORF">H0264_07755</name>
</gene>
<keyword evidence="3" id="KW-1185">Reference proteome</keyword>
<dbReference type="KEGG" id="nhu:H0264_07755"/>